<name>X1UFY4_9ZZZZ</name>
<dbReference type="SUPFAM" id="SSF53756">
    <property type="entry name" value="UDP-Glycosyltransferase/glycogen phosphorylase"/>
    <property type="match status" value="1"/>
</dbReference>
<sequence length="277" mass="32589">NTYIKSNLNMPILTTIHGILDEEAIKSLEKIHKARKNNKPVYLNTISFSQKKLFEKIFPADFVIYNAIETEAYPFEEKKNNYLFSLGQIHERKGQDTCIDVAKRLEEKLVIAGPLLFFREYIKKFWEEKLEPRMDQIYTNIPPAKIKQFIEEFERSNNQIIYVGELNDAQKKEWFKYSKGFLMPIKFDEPFGLVMIESMACGTPVVAYEGGAVPEIVLNNKTGYVIEKDNFEEFINGVKKIERINPYECRKKVLKNFDIKKQAENYVNIFREIINKR</sequence>
<feature type="domain" description="Glycosyl transferase family 1" evidence="1">
    <location>
        <begin position="76"/>
        <end position="245"/>
    </location>
</feature>
<dbReference type="GO" id="GO:0016757">
    <property type="term" value="F:glycosyltransferase activity"/>
    <property type="evidence" value="ECO:0007669"/>
    <property type="project" value="InterPro"/>
</dbReference>
<reference evidence="2" key="1">
    <citation type="journal article" date="2014" name="Front. Microbiol.">
        <title>High frequency of phylogenetically diverse reductive dehalogenase-homologous genes in deep subseafloor sedimentary metagenomes.</title>
        <authorList>
            <person name="Kawai M."/>
            <person name="Futagami T."/>
            <person name="Toyoda A."/>
            <person name="Takaki Y."/>
            <person name="Nishi S."/>
            <person name="Hori S."/>
            <person name="Arai W."/>
            <person name="Tsubouchi T."/>
            <person name="Morono Y."/>
            <person name="Uchiyama I."/>
            <person name="Ito T."/>
            <person name="Fujiyama A."/>
            <person name="Inagaki F."/>
            <person name="Takami H."/>
        </authorList>
    </citation>
    <scope>NUCLEOTIDE SEQUENCE</scope>
    <source>
        <strain evidence="2">Expedition CK06-06</strain>
    </source>
</reference>
<gene>
    <name evidence="2" type="ORF">S12H4_27616</name>
</gene>
<dbReference type="PANTHER" id="PTHR12526:SF595">
    <property type="entry name" value="BLL5217 PROTEIN"/>
    <property type="match status" value="1"/>
</dbReference>
<comment type="caution">
    <text evidence="2">The sequence shown here is derived from an EMBL/GenBank/DDBJ whole genome shotgun (WGS) entry which is preliminary data.</text>
</comment>
<evidence type="ECO:0000313" key="2">
    <source>
        <dbReference type="EMBL" id="GAI98790.1"/>
    </source>
</evidence>
<dbReference type="EMBL" id="BARW01015776">
    <property type="protein sequence ID" value="GAI98790.1"/>
    <property type="molecule type" value="Genomic_DNA"/>
</dbReference>
<feature type="non-terminal residue" evidence="2">
    <location>
        <position position="1"/>
    </location>
</feature>
<dbReference type="InterPro" id="IPR001296">
    <property type="entry name" value="Glyco_trans_1"/>
</dbReference>
<protein>
    <recommendedName>
        <fullName evidence="1">Glycosyl transferase family 1 domain-containing protein</fullName>
    </recommendedName>
</protein>
<accession>X1UFY4</accession>
<organism evidence="2">
    <name type="scientific">marine sediment metagenome</name>
    <dbReference type="NCBI Taxonomy" id="412755"/>
    <lineage>
        <taxon>unclassified sequences</taxon>
        <taxon>metagenomes</taxon>
        <taxon>ecological metagenomes</taxon>
    </lineage>
</organism>
<dbReference type="AlphaFoldDB" id="X1UFY4"/>
<proteinExistence type="predicted"/>
<dbReference type="Gene3D" id="3.40.50.2000">
    <property type="entry name" value="Glycogen Phosphorylase B"/>
    <property type="match status" value="1"/>
</dbReference>
<evidence type="ECO:0000259" key="1">
    <source>
        <dbReference type="Pfam" id="PF00534"/>
    </source>
</evidence>
<dbReference type="PANTHER" id="PTHR12526">
    <property type="entry name" value="GLYCOSYLTRANSFERASE"/>
    <property type="match status" value="1"/>
</dbReference>
<dbReference type="Pfam" id="PF00534">
    <property type="entry name" value="Glycos_transf_1"/>
    <property type="match status" value="1"/>
</dbReference>